<feature type="transmembrane region" description="Helical" evidence="1">
    <location>
        <begin position="21"/>
        <end position="39"/>
    </location>
</feature>
<keyword evidence="1" id="KW-0472">Membrane</keyword>
<feature type="transmembrane region" description="Helical" evidence="1">
    <location>
        <begin position="324"/>
        <end position="341"/>
    </location>
</feature>
<sequence>MGWGETDGGVMTGRTIARRGPLAVVVVLLGSQALAPSAAAHERWFVPGGDAPIEPGAVFSGVTLLALAVVAAAIGGAWLADRIAAGRRGLFPPLERLGIGGLANLSAWVPPILAIHAAIPLLVNGVQLHLFAPNLPLPRSLGGGLLAMAQILVALSFLYGAFTRGGAILLALTGLAGMLYFHPLLVLEHCGLLGIAAFLFITGRGAFSVDALLGRLGRPRPDLLPRAVLALRILTGFAVVVLGFTEKLWNFELAREFVRGHDFNFTRATPLPLSDDQFILAAGLVEVTVGALLISGLWTRLVILIALVPFNLSVPFFGWGELVGHLPIYGTLIVLLIWGPGQDLTPYIRSVEEAEARAAEGPGPEQPHPAQAV</sequence>
<proteinExistence type="predicted"/>
<feature type="transmembrane region" description="Helical" evidence="1">
    <location>
        <begin position="192"/>
        <end position="212"/>
    </location>
</feature>
<feature type="transmembrane region" description="Helical" evidence="1">
    <location>
        <begin position="277"/>
        <end position="294"/>
    </location>
</feature>
<dbReference type="AlphaFoldDB" id="A0A6J4VNZ0"/>
<feature type="transmembrane region" description="Helical" evidence="1">
    <location>
        <begin position="101"/>
        <end position="123"/>
    </location>
</feature>
<feature type="transmembrane region" description="Helical" evidence="1">
    <location>
        <begin position="59"/>
        <end position="80"/>
    </location>
</feature>
<keyword evidence="1" id="KW-1133">Transmembrane helix</keyword>
<reference evidence="2" key="1">
    <citation type="submission" date="2020-02" db="EMBL/GenBank/DDBJ databases">
        <authorList>
            <person name="Meier V. D."/>
        </authorList>
    </citation>
    <scope>NUCLEOTIDE SEQUENCE</scope>
    <source>
        <strain evidence="2">AVDCRST_MAG18</strain>
    </source>
</reference>
<evidence type="ECO:0008006" key="3">
    <source>
        <dbReference type="Google" id="ProtNLM"/>
    </source>
</evidence>
<name>A0A6J4VNZ0_9BACT</name>
<feature type="transmembrane region" description="Helical" evidence="1">
    <location>
        <begin position="167"/>
        <end position="186"/>
    </location>
</feature>
<feature type="transmembrane region" description="Helical" evidence="1">
    <location>
        <begin position="224"/>
        <end position="244"/>
    </location>
</feature>
<dbReference type="EMBL" id="CADCWN010000237">
    <property type="protein sequence ID" value="CAA9581131.1"/>
    <property type="molecule type" value="Genomic_DNA"/>
</dbReference>
<evidence type="ECO:0000313" key="2">
    <source>
        <dbReference type="EMBL" id="CAA9581131.1"/>
    </source>
</evidence>
<protein>
    <recommendedName>
        <fullName evidence="3">DoxX family protein</fullName>
    </recommendedName>
</protein>
<keyword evidence="1" id="KW-0812">Transmembrane</keyword>
<accession>A0A6J4VNZ0</accession>
<evidence type="ECO:0000256" key="1">
    <source>
        <dbReference type="SAM" id="Phobius"/>
    </source>
</evidence>
<organism evidence="2">
    <name type="scientific">uncultured Thermomicrobiales bacterium</name>
    <dbReference type="NCBI Taxonomy" id="1645740"/>
    <lineage>
        <taxon>Bacteria</taxon>
        <taxon>Pseudomonadati</taxon>
        <taxon>Thermomicrobiota</taxon>
        <taxon>Thermomicrobia</taxon>
        <taxon>Thermomicrobiales</taxon>
        <taxon>environmental samples</taxon>
    </lineage>
</organism>
<feature type="transmembrane region" description="Helical" evidence="1">
    <location>
        <begin position="143"/>
        <end position="162"/>
    </location>
</feature>
<gene>
    <name evidence="2" type="ORF">AVDCRST_MAG18-3146</name>
</gene>